<comment type="caution">
    <text evidence="2">The sequence shown here is derived from an EMBL/GenBank/DDBJ whole genome shotgun (WGS) entry which is preliminary data.</text>
</comment>
<evidence type="ECO:0000313" key="3">
    <source>
        <dbReference type="Proteomes" id="UP001343698"/>
    </source>
</evidence>
<organism evidence="2 3">
    <name type="scientific">Maribacter flavus</name>
    <dbReference type="NCBI Taxonomy" id="1658664"/>
    <lineage>
        <taxon>Bacteria</taxon>
        <taxon>Pseudomonadati</taxon>
        <taxon>Bacteroidota</taxon>
        <taxon>Flavobacteriia</taxon>
        <taxon>Flavobacteriales</taxon>
        <taxon>Flavobacteriaceae</taxon>
        <taxon>Maribacter</taxon>
    </lineage>
</organism>
<sequence length="266" mass="30093">MKIKLALAIIAFSTSIRSFSQEPDWEKLYKESQKTEVYEPVPPKVDAGKCYGEPPSDAVVIFDGTDLEKWTYDNPENSETWKVENGIMTVNKKAGSLTTRDSYLDYQLHLEYLIPENITGERQSRGNSGIFLAYLGLDETGLFEDGYEIQILDNYDNDTYVNGQVGSMYKQSIPLANAARKPGEWQTYDIVWKGPRFNEDGTLKSAASVTAFHNGVLVQNNYELKGITPWIGPPSYRKHGPSPIRLQAHGDPSEPISFRNIWLREL</sequence>
<dbReference type="EMBL" id="JAZDDF010000006">
    <property type="protein sequence ID" value="MEE1973325.1"/>
    <property type="molecule type" value="Genomic_DNA"/>
</dbReference>
<reference evidence="2 3" key="1">
    <citation type="submission" date="2024-01" db="EMBL/GenBank/DDBJ databases">
        <title>Maribacter spp. originated from different algae showed divergent polysaccharides utilization ability.</title>
        <authorList>
            <person name="Wang H."/>
            <person name="Wu Y."/>
        </authorList>
    </citation>
    <scope>NUCLEOTIDE SEQUENCE [LARGE SCALE GENOMIC DNA]</scope>
    <source>
        <strain evidence="2 3">KPT27_14</strain>
    </source>
</reference>
<dbReference type="Proteomes" id="UP001343698">
    <property type="component" value="Unassembled WGS sequence"/>
</dbReference>
<dbReference type="InterPro" id="IPR010496">
    <property type="entry name" value="AL/BT2_dom"/>
</dbReference>
<evidence type="ECO:0000313" key="2">
    <source>
        <dbReference type="EMBL" id="MEE1973325.1"/>
    </source>
</evidence>
<proteinExistence type="predicted"/>
<evidence type="ECO:0000259" key="1">
    <source>
        <dbReference type="Pfam" id="PF06439"/>
    </source>
</evidence>
<gene>
    <name evidence="2" type="ORF">V1H85_12760</name>
</gene>
<keyword evidence="3" id="KW-1185">Reference proteome</keyword>
<dbReference type="Pfam" id="PF06439">
    <property type="entry name" value="3keto-disac_hyd"/>
    <property type="match status" value="1"/>
</dbReference>
<protein>
    <submittedName>
        <fullName evidence="2">DUF1080 domain-containing protein</fullName>
    </submittedName>
</protein>
<dbReference type="Gene3D" id="2.60.120.560">
    <property type="entry name" value="Exo-inulinase, domain 1"/>
    <property type="match status" value="1"/>
</dbReference>
<accession>A0ABU7IK44</accession>
<name>A0ABU7IK44_9FLAO</name>
<dbReference type="RefSeq" id="WP_272637425.1">
    <property type="nucleotide sequence ID" value="NZ_JAZDDF010000006.1"/>
</dbReference>
<feature type="domain" description="3-keto-alpha-glucoside-1,2-lyase/3-keto-2-hydroxy-glucal hydratase" evidence="1">
    <location>
        <begin position="58"/>
        <end position="264"/>
    </location>
</feature>